<name>A0ABN5PNQ9_9ACTO</name>
<evidence type="ECO:0000313" key="3">
    <source>
        <dbReference type="Proteomes" id="UP000273001"/>
    </source>
</evidence>
<reference evidence="2 3" key="1">
    <citation type="submission" date="2018-09" db="EMBL/GenBank/DDBJ databases">
        <authorList>
            <person name="Li J."/>
        </authorList>
    </citation>
    <scope>NUCLEOTIDE SEQUENCE [LARGE SCALE GENOMIC DNA]</scope>
    <source>
        <strain evidence="2 3">2129</strain>
    </source>
</reference>
<keyword evidence="3" id="KW-1185">Reference proteome</keyword>
<dbReference type="EMBL" id="CP032514">
    <property type="protein sequence ID" value="AYD89982.1"/>
    <property type="molecule type" value="Genomic_DNA"/>
</dbReference>
<accession>A0ABN5PNQ9</accession>
<feature type="compositionally biased region" description="Basic and acidic residues" evidence="1">
    <location>
        <begin position="147"/>
        <end position="160"/>
    </location>
</feature>
<evidence type="ECO:0000313" key="2">
    <source>
        <dbReference type="EMBL" id="AYD89982.1"/>
    </source>
</evidence>
<proteinExistence type="predicted"/>
<gene>
    <name evidence="2" type="ORF">D5R93_08005</name>
</gene>
<dbReference type="Proteomes" id="UP000273001">
    <property type="component" value="Chromosome"/>
</dbReference>
<feature type="region of interest" description="Disordered" evidence="1">
    <location>
        <begin position="147"/>
        <end position="166"/>
    </location>
</feature>
<sequence>MTGGSVHGADYLAASGWVKQPSMAHLLLDNGVPLPTREFLHDAFEPAAWAEADKVCRHLEQQFRDCNFSQSVVWGPLLVPRPDLLDVRGALGAGARESQEEITRPDFVDERLPEGADVTDPASPWTLYVTAVSDAGLAMGSYDEVRGRGDDLGSSRDEVGRGNNSYESLQGGAGGRFLVDGFDTRALMVRQLWGALVVQNLRAPDSEKRDRWTMTLFAGEEPVEGMAVSGTVLHGQVRQRLGKTSRGSAPVRVRPALRVASAVA</sequence>
<evidence type="ECO:0000256" key="1">
    <source>
        <dbReference type="SAM" id="MobiDB-lite"/>
    </source>
</evidence>
<protein>
    <submittedName>
        <fullName evidence="2">Uncharacterized protein</fullName>
    </submittedName>
</protein>
<organism evidence="2 3">
    <name type="scientific">Actinomyces lilanjuaniae</name>
    <dbReference type="NCBI Taxonomy" id="2321394"/>
    <lineage>
        <taxon>Bacteria</taxon>
        <taxon>Bacillati</taxon>
        <taxon>Actinomycetota</taxon>
        <taxon>Actinomycetes</taxon>
        <taxon>Actinomycetales</taxon>
        <taxon>Actinomycetaceae</taxon>
        <taxon>Actinomyces</taxon>
    </lineage>
</organism>